<protein>
    <submittedName>
        <fullName evidence="2">Uncharacterized protein</fullName>
    </submittedName>
</protein>
<proteinExistence type="predicted"/>
<gene>
    <name evidence="2" type="ORF">MATL_G00218730</name>
</gene>
<dbReference type="EMBL" id="JAFDVH010000019">
    <property type="protein sequence ID" value="KAG7460211.1"/>
    <property type="molecule type" value="Genomic_DNA"/>
</dbReference>
<dbReference type="OrthoDB" id="9947986at2759"/>
<name>A0A9D3PJ81_MEGAT</name>
<dbReference type="Proteomes" id="UP001046870">
    <property type="component" value="Chromosome 19"/>
</dbReference>
<accession>A0A9D3PJ81</accession>
<dbReference type="AlphaFoldDB" id="A0A9D3PJ81"/>
<organism evidence="2 3">
    <name type="scientific">Megalops atlanticus</name>
    <name type="common">Tarpon</name>
    <name type="synonym">Clupea gigantea</name>
    <dbReference type="NCBI Taxonomy" id="7932"/>
    <lineage>
        <taxon>Eukaryota</taxon>
        <taxon>Metazoa</taxon>
        <taxon>Chordata</taxon>
        <taxon>Craniata</taxon>
        <taxon>Vertebrata</taxon>
        <taxon>Euteleostomi</taxon>
        <taxon>Actinopterygii</taxon>
        <taxon>Neopterygii</taxon>
        <taxon>Teleostei</taxon>
        <taxon>Elopiformes</taxon>
        <taxon>Megalopidae</taxon>
        <taxon>Megalops</taxon>
    </lineage>
</organism>
<evidence type="ECO:0000313" key="2">
    <source>
        <dbReference type="EMBL" id="KAG7460211.1"/>
    </source>
</evidence>
<reference evidence="2" key="1">
    <citation type="submission" date="2021-01" db="EMBL/GenBank/DDBJ databases">
        <authorList>
            <person name="Zahm M."/>
            <person name="Roques C."/>
            <person name="Cabau C."/>
            <person name="Klopp C."/>
            <person name="Donnadieu C."/>
            <person name="Jouanno E."/>
            <person name="Lampietro C."/>
            <person name="Louis A."/>
            <person name="Herpin A."/>
            <person name="Echchiki A."/>
            <person name="Berthelot C."/>
            <person name="Parey E."/>
            <person name="Roest-Crollius H."/>
            <person name="Braasch I."/>
            <person name="Postlethwait J."/>
            <person name="Bobe J."/>
            <person name="Montfort J."/>
            <person name="Bouchez O."/>
            <person name="Begum T."/>
            <person name="Mejri S."/>
            <person name="Adams A."/>
            <person name="Chen W.-J."/>
            <person name="Guiguen Y."/>
        </authorList>
    </citation>
    <scope>NUCLEOTIDE SEQUENCE</scope>
    <source>
        <strain evidence="2">YG-15Mar2019-1</strain>
        <tissue evidence="2">Brain</tissue>
    </source>
</reference>
<comment type="caution">
    <text evidence="2">The sequence shown here is derived from an EMBL/GenBank/DDBJ whole genome shotgun (WGS) entry which is preliminary data.</text>
</comment>
<evidence type="ECO:0000313" key="3">
    <source>
        <dbReference type="Proteomes" id="UP001046870"/>
    </source>
</evidence>
<evidence type="ECO:0000256" key="1">
    <source>
        <dbReference type="SAM" id="MobiDB-lite"/>
    </source>
</evidence>
<feature type="compositionally biased region" description="Polar residues" evidence="1">
    <location>
        <begin position="1"/>
        <end position="14"/>
    </location>
</feature>
<keyword evidence="3" id="KW-1185">Reference proteome</keyword>
<feature type="region of interest" description="Disordered" evidence="1">
    <location>
        <begin position="1"/>
        <end position="21"/>
    </location>
</feature>
<sequence length="191" mass="21543">MSLQNDTMPASEKTQVPEVEESVKRNYTVKDNDRQRILRKSSTVFIEISLSFIKASEKSGKLRSQKAKAYIKEILHSIFFLGYISSPSIHPSDIMGENITLRLEKIYPDVFEGYRTKLPLRPPYSILLDVVVETKGSQRVPEILQELLKLNEAMTVPNDDGGKYENVFCFASTVGSQKLIGSMGTVPNVRL</sequence>